<organism evidence="1 2">
    <name type="scientific">Cardiocondyla obscurior</name>
    <dbReference type="NCBI Taxonomy" id="286306"/>
    <lineage>
        <taxon>Eukaryota</taxon>
        <taxon>Metazoa</taxon>
        <taxon>Ecdysozoa</taxon>
        <taxon>Arthropoda</taxon>
        <taxon>Hexapoda</taxon>
        <taxon>Insecta</taxon>
        <taxon>Pterygota</taxon>
        <taxon>Neoptera</taxon>
        <taxon>Endopterygota</taxon>
        <taxon>Hymenoptera</taxon>
        <taxon>Apocrita</taxon>
        <taxon>Aculeata</taxon>
        <taxon>Formicoidea</taxon>
        <taxon>Formicidae</taxon>
        <taxon>Myrmicinae</taxon>
        <taxon>Cardiocondyla</taxon>
    </lineage>
</organism>
<proteinExistence type="predicted"/>
<dbReference type="Proteomes" id="UP001430953">
    <property type="component" value="Unassembled WGS sequence"/>
</dbReference>
<dbReference type="AlphaFoldDB" id="A0AAW2GRZ7"/>
<dbReference type="EMBL" id="JADYXP020000002">
    <property type="protein sequence ID" value="KAL0129974.1"/>
    <property type="molecule type" value="Genomic_DNA"/>
</dbReference>
<comment type="caution">
    <text evidence="1">The sequence shown here is derived from an EMBL/GenBank/DDBJ whole genome shotgun (WGS) entry which is preliminary data.</text>
</comment>
<evidence type="ECO:0000313" key="2">
    <source>
        <dbReference type="Proteomes" id="UP001430953"/>
    </source>
</evidence>
<name>A0AAW2GRZ7_9HYME</name>
<keyword evidence="2" id="KW-1185">Reference proteome</keyword>
<reference evidence="1 2" key="1">
    <citation type="submission" date="2023-03" db="EMBL/GenBank/DDBJ databases">
        <title>High recombination rates correlate with genetic variation in Cardiocondyla obscurior ants.</title>
        <authorList>
            <person name="Errbii M."/>
        </authorList>
    </citation>
    <scope>NUCLEOTIDE SEQUENCE [LARGE SCALE GENOMIC DNA]</scope>
    <source>
        <strain evidence="1">Alpha-2009</strain>
        <tissue evidence="1">Whole body</tissue>
    </source>
</reference>
<protein>
    <submittedName>
        <fullName evidence="1">Uncharacterized protein</fullName>
    </submittedName>
</protein>
<sequence length="100" mass="11718">MRVSRRVSRSGNRTSVNQTGCHQPCRGSFYNLIEVARWLMSNVPTFRSHLSRPFTRAIKRTRVSKVSLCPLVIAYKKNKLCKTCAFNFNSYFLKYLYKMT</sequence>
<evidence type="ECO:0000313" key="1">
    <source>
        <dbReference type="EMBL" id="KAL0129974.1"/>
    </source>
</evidence>
<accession>A0AAW2GRZ7</accession>
<gene>
    <name evidence="1" type="ORF">PUN28_001919</name>
</gene>